<proteinExistence type="predicted"/>
<keyword evidence="2" id="KW-1185">Reference proteome</keyword>
<reference evidence="1 2" key="1">
    <citation type="submission" date="2020-08" db="EMBL/GenBank/DDBJ databases">
        <title>A Genomic Blueprint of the Chicken Gut Microbiome.</title>
        <authorList>
            <person name="Gilroy R."/>
            <person name="Ravi A."/>
            <person name="Getino M."/>
            <person name="Pursley I."/>
            <person name="Horton D.L."/>
            <person name="Alikhan N.-F."/>
            <person name="Baker D."/>
            <person name="Gharbi K."/>
            <person name="Hall N."/>
            <person name="Watson M."/>
            <person name="Adriaenssens E.M."/>
            <person name="Foster-Nyarko E."/>
            <person name="Jarju S."/>
            <person name="Secka A."/>
            <person name="Antonio M."/>
            <person name="Oren A."/>
            <person name="Chaudhuri R."/>
            <person name="La Ragione R.M."/>
            <person name="Hildebrand F."/>
            <person name="Pallen M.J."/>
        </authorList>
    </citation>
    <scope>NUCLEOTIDE SEQUENCE [LARGE SCALE GENOMIC DNA]</scope>
    <source>
        <strain evidence="1 2">Sa4CUA7</strain>
    </source>
</reference>
<gene>
    <name evidence="1" type="ORF">H9651_06950</name>
</gene>
<organism evidence="1 2">
    <name type="scientific">Microbacterium pullorum</name>
    <dbReference type="NCBI Taxonomy" id="2762236"/>
    <lineage>
        <taxon>Bacteria</taxon>
        <taxon>Bacillati</taxon>
        <taxon>Actinomycetota</taxon>
        <taxon>Actinomycetes</taxon>
        <taxon>Micrococcales</taxon>
        <taxon>Microbacteriaceae</taxon>
        <taxon>Microbacterium</taxon>
    </lineage>
</organism>
<evidence type="ECO:0000313" key="2">
    <source>
        <dbReference type="Proteomes" id="UP000648352"/>
    </source>
</evidence>
<name>A0ABR8S1L6_9MICO</name>
<sequence length="108" mass="12170">MLGYDAHVYDISAHDLRQIGNLPYAQRTSYVGTLRSQRVAHVPYRTWVDHLLTASENGHVQMLQDGGYPYLFHAPGLDIKTNFAAAGVEMISALDDSTWYLVEAWDQS</sequence>
<evidence type="ECO:0000313" key="1">
    <source>
        <dbReference type="EMBL" id="MBD7957371.1"/>
    </source>
</evidence>
<dbReference type="EMBL" id="JACSQP010000004">
    <property type="protein sequence ID" value="MBD7957371.1"/>
    <property type="molecule type" value="Genomic_DNA"/>
</dbReference>
<protein>
    <submittedName>
        <fullName evidence="1">Uncharacterized protein</fullName>
    </submittedName>
</protein>
<accession>A0ABR8S1L6</accession>
<dbReference type="Proteomes" id="UP000648352">
    <property type="component" value="Unassembled WGS sequence"/>
</dbReference>
<dbReference type="RefSeq" id="WP_191718579.1">
    <property type="nucleotide sequence ID" value="NZ_JACSQP010000004.1"/>
</dbReference>
<comment type="caution">
    <text evidence="1">The sequence shown here is derived from an EMBL/GenBank/DDBJ whole genome shotgun (WGS) entry which is preliminary data.</text>
</comment>